<feature type="binding site" evidence="6">
    <location>
        <position position="202"/>
    </location>
    <ligand>
        <name>S-adenosyl-L-methionine</name>
        <dbReference type="ChEBI" id="CHEBI:59789"/>
    </ligand>
</feature>
<comment type="similarity">
    <text evidence="6">Belongs to the class IV-like SAM-binding methyltransferase superfamily. RNA methyltransferase TrmH family. TrmL subfamily.</text>
</comment>
<keyword evidence="5 6" id="KW-0819">tRNA processing</keyword>
<sequence>MTDTPSAGAPGIGATEANASTPDADAPASSPYCHVLFASPQIPPNTGNAIRMCAGTGAALHLAEPLGFNFEERHVRRAGLDYHDLAEVHVHPSLDVALTQLVGPVSLLADGEGPSAGGARNDGDGLPEGDARNAGDGLPDGADRESGAVGARPRVFAFTAHAEKWHVDVDYRPGDVLLFGPEPTGLSDEALADPRVTDLIRIPMIPGRRSMNLSNAAAVAAYEAWRQMGFPGGH</sequence>
<dbReference type="GO" id="GO:0032259">
    <property type="term" value="P:methylation"/>
    <property type="evidence" value="ECO:0007669"/>
    <property type="project" value="UniProtKB-KW"/>
</dbReference>
<dbReference type="GO" id="GO:0008168">
    <property type="term" value="F:methyltransferase activity"/>
    <property type="evidence" value="ECO:0007669"/>
    <property type="project" value="UniProtKB-KW"/>
</dbReference>
<dbReference type="PANTHER" id="PTHR42971">
    <property type="entry name" value="TRNA (CYTIDINE(34)-2'-O)-METHYLTRANSFERASE"/>
    <property type="match status" value="1"/>
</dbReference>
<evidence type="ECO:0000256" key="7">
    <source>
        <dbReference type="SAM" id="MobiDB-lite"/>
    </source>
</evidence>
<comment type="caution">
    <text evidence="9">The sequence shown here is derived from an EMBL/GenBank/DDBJ whole genome shotgun (WGS) entry which is preliminary data.</text>
</comment>
<dbReference type="HAMAP" id="MF_01885">
    <property type="entry name" value="tRNA_methyltr_TrmL"/>
    <property type="match status" value="1"/>
</dbReference>
<evidence type="ECO:0000256" key="5">
    <source>
        <dbReference type="ARBA" id="ARBA00022694"/>
    </source>
</evidence>
<keyword evidence="10" id="KW-1185">Reference proteome</keyword>
<reference evidence="9 10" key="1">
    <citation type="submission" date="2021-03" db="EMBL/GenBank/DDBJ databases">
        <title>Sequencing the genomes of 1000 actinobacteria strains.</title>
        <authorList>
            <person name="Klenk H.-P."/>
        </authorList>
    </citation>
    <scope>NUCLEOTIDE SEQUENCE [LARGE SCALE GENOMIC DNA]</scope>
    <source>
        <strain evidence="9 10">DSM 44506</strain>
    </source>
</reference>
<feature type="region of interest" description="Disordered" evidence="7">
    <location>
        <begin position="1"/>
        <end position="26"/>
    </location>
</feature>
<keyword evidence="2 6" id="KW-0489">Methyltransferase</keyword>
<keyword evidence="1 6" id="KW-0963">Cytoplasm</keyword>
<dbReference type="InterPro" id="IPR029026">
    <property type="entry name" value="tRNA_m1G_MTases_N"/>
</dbReference>
<dbReference type="EMBL" id="JAGINY010000001">
    <property type="protein sequence ID" value="MBP2333487.1"/>
    <property type="molecule type" value="Genomic_DNA"/>
</dbReference>
<evidence type="ECO:0000259" key="8">
    <source>
        <dbReference type="Pfam" id="PF00588"/>
    </source>
</evidence>
<dbReference type="InterPro" id="IPR016914">
    <property type="entry name" value="TrmL"/>
</dbReference>
<evidence type="ECO:0000313" key="10">
    <source>
        <dbReference type="Proteomes" id="UP001519305"/>
    </source>
</evidence>
<comment type="subcellular location">
    <subcellularLocation>
        <location evidence="6">Cytoplasm</location>
    </subcellularLocation>
</comment>
<comment type="catalytic activity">
    <reaction evidence="6">
        <text>cytidine(34) in tRNA + S-adenosyl-L-methionine = 2'-O-methylcytidine(34) in tRNA + S-adenosyl-L-homocysteine + H(+)</text>
        <dbReference type="Rhea" id="RHEA:43084"/>
        <dbReference type="Rhea" id="RHEA-COMP:10331"/>
        <dbReference type="Rhea" id="RHEA-COMP:10332"/>
        <dbReference type="ChEBI" id="CHEBI:15378"/>
        <dbReference type="ChEBI" id="CHEBI:57856"/>
        <dbReference type="ChEBI" id="CHEBI:59789"/>
        <dbReference type="ChEBI" id="CHEBI:74495"/>
        <dbReference type="ChEBI" id="CHEBI:82748"/>
        <dbReference type="EC" id="2.1.1.207"/>
    </reaction>
</comment>
<feature type="domain" description="tRNA/rRNA methyltransferase SpoU type" evidence="8">
    <location>
        <begin position="34"/>
        <end position="102"/>
    </location>
</feature>
<comment type="caution">
    <text evidence="6">Lacks conserved residue(s) required for the propagation of feature annotation.</text>
</comment>
<gene>
    <name evidence="9" type="ORF">JOF33_002186</name>
</gene>
<protein>
    <recommendedName>
        <fullName evidence="6">Putative tRNA (cytidine(34)-2'-O)-methyltransferase</fullName>
        <ecNumber evidence="6">2.1.1.207</ecNumber>
    </recommendedName>
    <alternativeName>
        <fullName evidence="6">tRNA (cytidine/uridine-2'-O-)-methyltransferase</fullName>
    </alternativeName>
</protein>
<evidence type="ECO:0000313" key="9">
    <source>
        <dbReference type="EMBL" id="MBP2333487.1"/>
    </source>
</evidence>
<feature type="region of interest" description="Disordered" evidence="7">
    <location>
        <begin position="109"/>
        <end position="147"/>
    </location>
</feature>
<evidence type="ECO:0000256" key="1">
    <source>
        <dbReference type="ARBA" id="ARBA00022490"/>
    </source>
</evidence>
<dbReference type="EC" id="2.1.1.207" evidence="6"/>
<keyword evidence="3 6" id="KW-0808">Transferase</keyword>
<comment type="function">
    <text evidence="6">Could methylate the ribose at the nucleotide 34 wobble position in tRNA.</text>
</comment>
<comment type="catalytic activity">
    <reaction evidence="6">
        <text>5-carboxymethylaminomethyluridine(34) in tRNA(Leu) + S-adenosyl-L-methionine = 5-carboxymethylaminomethyl-2'-O-methyluridine(34) in tRNA(Leu) + S-adenosyl-L-homocysteine + H(+)</text>
        <dbReference type="Rhea" id="RHEA:43088"/>
        <dbReference type="Rhea" id="RHEA-COMP:10333"/>
        <dbReference type="Rhea" id="RHEA-COMP:10334"/>
        <dbReference type="ChEBI" id="CHEBI:15378"/>
        <dbReference type="ChEBI" id="CHEBI:57856"/>
        <dbReference type="ChEBI" id="CHEBI:59789"/>
        <dbReference type="ChEBI" id="CHEBI:74508"/>
        <dbReference type="ChEBI" id="CHEBI:74511"/>
        <dbReference type="EC" id="2.1.1.207"/>
    </reaction>
</comment>
<evidence type="ECO:0000256" key="6">
    <source>
        <dbReference type="HAMAP-Rule" id="MF_01885"/>
    </source>
</evidence>
<feature type="compositionally biased region" description="Low complexity" evidence="7">
    <location>
        <begin position="17"/>
        <end position="26"/>
    </location>
</feature>
<feature type="binding site" evidence="6">
    <location>
        <position position="210"/>
    </location>
    <ligand>
        <name>S-adenosyl-L-methionine</name>
        <dbReference type="ChEBI" id="CHEBI:59789"/>
    </ligand>
</feature>
<dbReference type="InterPro" id="IPR029028">
    <property type="entry name" value="Alpha/beta_knot_MTases"/>
</dbReference>
<feature type="domain" description="tRNA/rRNA methyltransferase SpoU type" evidence="8">
    <location>
        <begin position="154"/>
        <end position="222"/>
    </location>
</feature>
<keyword evidence="4 6" id="KW-0949">S-adenosyl-L-methionine</keyword>
<evidence type="ECO:0000256" key="4">
    <source>
        <dbReference type="ARBA" id="ARBA00022691"/>
    </source>
</evidence>
<dbReference type="Pfam" id="PF00588">
    <property type="entry name" value="SpoU_methylase"/>
    <property type="match status" value="2"/>
</dbReference>
<dbReference type="Gene3D" id="3.40.1280.10">
    <property type="match status" value="1"/>
</dbReference>
<dbReference type="PANTHER" id="PTHR42971:SF1">
    <property type="entry name" value="TRNA (CYTIDINE(34)-2'-O)-METHYLTRANSFERASE"/>
    <property type="match status" value="1"/>
</dbReference>
<dbReference type="InterPro" id="IPR001537">
    <property type="entry name" value="SpoU_MeTrfase"/>
</dbReference>
<organism evidence="9 10">
    <name type="scientific">Corynebacterium freneyi</name>
    <dbReference type="NCBI Taxonomy" id="134034"/>
    <lineage>
        <taxon>Bacteria</taxon>
        <taxon>Bacillati</taxon>
        <taxon>Actinomycetota</taxon>
        <taxon>Actinomycetes</taxon>
        <taxon>Mycobacteriales</taxon>
        <taxon>Corynebacteriaceae</taxon>
        <taxon>Corynebacterium</taxon>
    </lineage>
</organism>
<evidence type="ECO:0000256" key="2">
    <source>
        <dbReference type="ARBA" id="ARBA00022603"/>
    </source>
</evidence>
<accession>A0ABS4UAB1</accession>
<dbReference type="Proteomes" id="UP001519305">
    <property type="component" value="Unassembled WGS sequence"/>
</dbReference>
<dbReference type="SUPFAM" id="SSF75217">
    <property type="entry name" value="alpha/beta knot"/>
    <property type="match status" value="2"/>
</dbReference>
<name>A0ABS4UAB1_9CORY</name>
<evidence type="ECO:0000256" key="3">
    <source>
        <dbReference type="ARBA" id="ARBA00022679"/>
    </source>
</evidence>
<proteinExistence type="inferred from homology"/>
<feature type="binding site" evidence="6">
    <location>
        <position position="180"/>
    </location>
    <ligand>
        <name>S-adenosyl-L-methionine</name>
        <dbReference type="ChEBI" id="CHEBI:59789"/>
    </ligand>
</feature>